<evidence type="ECO:0000313" key="4">
    <source>
        <dbReference type="EMBL" id="EME53777.1"/>
    </source>
</evidence>
<evidence type="ECO:0000259" key="3">
    <source>
        <dbReference type="PROSITE" id="PS51898"/>
    </source>
</evidence>
<dbReference type="PROSITE" id="PS51898">
    <property type="entry name" value="TYR_RECOMBINASE"/>
    <property type="match status" value="1"/>
</dbReference>
<dbReference type="Proteomes" id="UP000011731">
    <property type="component" value="Unassembled WGS sequence"/>
</dbReference>
<gene>
    <name evidence="4" type="ORF">G352_24096</name>
</gene>
<dbReference type="Pfam" id="PF22022">
    <property type="entry name" value="Phage_int_M"/>
    <property type="match status" value="1"/>
</dbReference>
<name>M2YGF0_9NOCA</name>
<dbReference type="Gene3D" id="1.10.443.10">
    <property type="entry name" value="Intergrase catalytic core"/>
    <property type="match status" value="1"/>
</dbReference>
<comment type="caution">
    <text evidence="4">The sequence shown here is derived from an EMBL/GenBank/DDBJ whole genome shotgun (WGS) entry which is preliminary data.</text>
</comment>
<dbReference type="Gene3D" id="1.10.150.130">
    <property type="match status" value="1"/>
</dbReference>
<evidence type="ECO:0000256" key="1">
    <source>
        <dbReference type="ARBA" id="ARBA00023125"/>
    </source>
</evidence>
<dbReference type="PANTHER" id="PTHR30349">
    <property type="entry name" value="PHAGE INTEGRASE-RELATED"/>
    <property type="match status" value="1"/>
</dbReference>
<dbReference type="CDD" id="cd01189">
    <property type="entry name" value="INT_ICEBs1_C_like"/>
    <property type="match status" value="1"/>
</dbReference>
<protein>
    <submittedName>
        <fullName evidence="4">Integrase family protein</fullName>
    </submittedName>
</protein>
<dbReference type="GO" id="GO:0006310">
    <property type="term" value="P:DNA recombination"/>
    <property type="evidence" value="ECO:0007669"/>
    <property type="project" value="UniProtKB-KW"/>
</dbReference>
<keyword evidence="5" id="KW-1185">Reference proteome</keyword>
<dbReference type="PANTHER" id="PTHR30349:SF94">
    <property type="entry name" value="INTEGRASE_RECOMBINASE HI_1414-RELATED"/>
    <property type="match status" value="1"/>
</dbReference>
<evidence type="ECO:0000313" key="5">
    <source>
        <dbReference type="Proteomes" id="UP000011731"/>
    </source>
</evidence>
<keyword evidence="1" id="KW-0238">DNA-binding</keyword>
<dbReference type="PATRIC" id="fig|1278076.4.peg.4940"/>
<evidence type="ECO:0000256" key="2">
    <source>
        <dbReference type="ARBA" id="ARBA00023172"/>
    </source>
</evidence>
<dbReference type="AlphaFoldDB" id="M2YGF0"/>
<dbReference type="GO" id="GO:0003677">
    <property type="term" value="F:DNA binding"/>
    <property type="evidence" value="ECO:0007669"/>
    <property type="project" value="UniProtKB-KW"/>
</dbReference>
<accession>M2YGF0</accession>
<dbReference type="InterPro" id="IPR011010">
    <property type="entry name" value="DNA_brk_join_enz"/>
</dbReference>
<dbReference type="InterPro" id="IPR050090">
    <property type="entry name" value="Tyrosine_recombinase_XerCD"/>
</dbReference>
<dbReference type="Pfam" id="PF00589">
    <property type="entry name" value="Phage_integrase"/>
    <property type="match status" value="1"/>
</dbReference>
<dbReference type="RefSeq" id="WP_003938880.1">
    <property type="nucleotide sequence ID" value="NZ_AOEX01000093.1"/>
</dbReference>
<dbReference type="GO" id="GO:0015074">
    <property type="term" value="P:DNA integration"/>
    <property type="evidence" value="ECO:0007669"/>
    <property type="project" value="InterPro"/>
</dbReference>
<sequence length="431" mass="47294">MVRPSLPIGAHGNIKRTQLPDGRWRASCRVRDADGVTRKIYRVTPLGAKDKTGAVAERILLEALTERTTPQDGDITATTKVHVLWAEYRRQLEAGGRSPATLQDYDRLAARIVAGLGNQTIREATTQRIDRFVREMADRHGVPTARKVRTILSGMFKVAVRFGAIQANPVREVSDLATKRKAKATAKAMDAQTLNRVLHDVRHSTVPCPVVLSEQQKRKGLRTTSREGQIPTVAQYCAASDLADVITLFAATGCRIGELLGIRWKDVDLDARTVRISGKVVRVIGVGLVREDTTKTSAGMRTLPLPGFAVEMLRARPQRGLMVFPSAVDTLRDPDTVSRQWRQVRVALELDWVTSHTFRKTVATILDEEGLSARQAADHLGHAQVSMTQDVYFGRGRQHAVVADALDAVVAGSKRNVSGTSAIKKARPDAS</sequence>
<dbReference type="InterPro" id="IPR013762">
    <property type="entry name" value="Integrase-like_cat_sf"/>
</dbReference>
<dbReference type="EMBL" id="AOEX01000093">
    <property type="protein sequence ID" value="EME53777.1"/>
    <property type="molecule type" value="Genomic_DNA"/>
</dbReference>
<feature type="domain" description="Tyr recombinase" evidence="3">
    <location>
        <begin position="219"/>
        <end position="411"/>
    </location>
</feature>
<proteinExistence type="predicted"/>
<keyword evidence="2" id="KW-0233">DNA recombination</keyword>
<dbReference type="SUPFAM" id="SSF56349">
    <property type="entry name" value="DNA breaking-rejoining enzymes"/>
    <property type="match status" value="1"/>
</dbReference>
<dbReference type="InterPro" id="IPR053876">
    <property type="entry name" value="Phage_int_M"/>
</dbReference>
<dbReference type="InterPro" id="IPR010998">
    <property type="entry name" value="Integrase_recombinase_N"/>
</dbReference>
<reference evidence="4 5" key="1">
    <citation type="journal article" date="2013" name="Genome Announc.">
        <title>Draft Genome Sequence of Rhodococcus ruber Strain BKS 20-38.</title>
        <authorList>
            <person name="Bala M."/>
            <person name="Kumar S."/>
            <person name="Raghava G.P."/>
            <person name="Mayilraj S."/>
        </authorList>
    </citation>
    <scope>NUCLEOTIDE SEQUENCE [LARGE SCALE GENOMIC DNA]</scope>
    <source>
        <strain evidence="4 5">BKS 20-38</strain>
    </source>
</reference>
<organism evidence="4 5">
    <name type="scientific">Rhodococcus ruber BKS 20-38</name>
    <dbReference type="NCBI Taxonomy" id="1278076"/>
    <lineage>
        <taxon>Bacteria</taxon>
        <taxon>Bacillati</taxon>
        <taxon>Actinomycetota</taxon>
        <taxon>Actinomycetes</taxon>
        <taxon>Mycobacteriales</taxon>
        <taxon>Nocardiaceae</taxon>
        <taxon>Rhodococcus</taxon>
    </lineage>
</organism>
<dbReference type="InterPro" id="IPR002104">
    <property type="entry name" value="Integrase_catalytic"/>
</dbReference>